<organism evidence="1 2">
    <name type="scientific">Photobacterium marinum</name>
    <dbReference type="NCBI Taxonomy" id="1056511"/>
    <lineage>
        <taxon>Bacteria</taxon>
        <taxon>Pseudomonadati</taxon>
        <taxon>Pseudomonadota</taxon>
        <taxon>Gammaproteobacteria</taxon>
        <taxon>Vibrionales</taxon>
        <taxon>Vibrionaceae</taxon>
        <taxon>Photobacterium</taxon>
    </lineage>
</organism>
<gene>
    <name evidence="1" type="ORF">C942_04667</name>
</gene>
<protein>
    <submittedName>
        <fullName evidence="1">Uncharacterized protein</fullName>
    </submittedName>
</protein>
<accession>L8JFE2</accession>
<keyword evidence="2" id="KW-1185">Reference proteome</keyword>
<evidence type="ECO:0000313" key="2">
    <source>
        <dbReference type="Proteomes" id="UP000011134"/>
    </source>
</evidence>
<sequence>MPNAARLRDISVEEMLKLGKQAAEQTERYEGRPIDVATSGNSEVFEACVENLLNPDYRDIPVLS</sequence>
<dbReference type="AlphaFoldDB" id="L8JFE2"/>
<name>L8JFE2_9GAMM</name>
<dbReference type="EMBL" id="AMZO01000006">
    <property type="protein sequence ID" value="ELR66963.1"/>
    <property type="molecule type" value="Genomic_DNA"/>
</dbReference>
<dbReference type="PATRIC" id="fig|1056511.3.peg.1501"/>
<dbReference type="Proteomes" id="UP000011134">
    <property type="component" value="Unassembled WGS sequence"/>
</dbReference>
<evidence type="ECO:0000313" key="1">
    <source>
        <dbReference type="EMBL" id="ELR66963.1"/>
    </source>
</evidence>
<comment type="caution">
    <text evidence="1">The sequence shown here is derived from an EMBL/GenBank/DDBJ whole genome shotgun (WGS) entry which is preliminary data.</text>
</comment>
<proteinExistence type="predicted"/>
<reference evidence="1 2" key="1">
    <citation type="submission" date="2012-12" db="EMBL/GenBank/DDBJ databases">
        <title>Genome Assembly of Photobacterium sp. AK15.</title>
        <authorList>
            <person name="Khatri I."/>
            <person name="Vaidya B."/>
            <person name="Srinivas T.N.R."/>
            <person name="Subramanian S."/>
            <person name="Pinnaka A."/>
        </authorList>
    </citation>
    <scope>NUCLEOTIDE SEQUENCE [LARGE SCALE GENOMIC DNA]</scope>
    <source>
        <strain evidence="1 2">AK15</strain>
    </source>
</reference>